<reference evidence="5" key="1">
    <citation type="submission" date="2023-02" db="EMBL/GenBank/DDBJ databases">
        <title>A novel hydrolase synthesized by Rhodococcus erythropolis HQ is responsible for the detoxification of Zearalenone.</title>
        <authorList>
            <person name="Hu J."/>
            <person name="Xu J."/>
        </authorList>
    </citation>
    <scope>NUCLEOTIDE SEQUENCE</scope>
    <source>
        <strain evidence="5">HQ</strain>
    </source>
</reference>
<dbReference type="FunFam" id="3.40.50.12780:FF:000012">
    <property type="entry name" value="Non-ribosomal peptide synthetase"/>
    <property type="match status" value="1"/>
</dbReference>
<dbReference type="InterPro" id="IPR025110">
    <property type="entry name" value="AMP-bd_C"/>
</dbReference>
<accession>A0AAW6LSZ3</accession>
<dbReference type="PROSITE" id="PS00012">
    <property type="entry name" value="PHOSPHOPANTETHEINE"/>
    <property type="match status" value="1"/>
</dbReference>
<dbReference type="GO" id="GO:0044550">
    <property type="term" value="P:secondary metabolite biosynthetic process"/>
    <property type="evidence" value="ECO:0007669"/>
    <property type="project" value="TreeGrafter"/>
</dbReference>
<dbReference type="EMBL" id="JARDXE010000023">
    <property type="protein sequence ID" value="MDE8648973.1"/>
    <property type="molecule type" value="Genomic_DNA"/>
</dbReference>
<feature type="region of interest" description="Disordered" evidence="3">
    <location>
        <begin position="886"/>
        <end position="906"/>
    </location>
</feature>
<evidence type="ECO:0000256" key="1">
    <source>
        <dbReference type="ARBA" id="ARBA00022450"/>
    </source>
</evidence>
<dbReference type="PROSITE" id="PS00455">
    <property type="entry name" value="AMP_BINDING"/>
    <property type="match status" value="1"/>
</dbReference>
<dbReference type="Gene3D" id="1.10.1200.10">
    <property type="entry name" value="ACP-like"/>
    <property type="match status" value="1"/>
</dbReference>
<dbReference type="Gene3D" id="3.30.300.30">
    <property type="match status" value="1"/>
</dbReference>
<dbReference type="GO" id="GO:0043041">
    <property type="term" value="P:amino acid activation for nonribosomal peptide biosynthetic process"/>
    <property type="evidence" value="ECO:0007669"/>
    <property type="project" value="TreeGrafter"/>
</dbReference>
<dbReference type="RefSeq" id="WP_275232691.1">
    <property type="nucleotide sequence ID" value="NZ_JARDXE010000023.1"/>
</dbReference>
<organism evidence="5 6">
    <name type="scientific">Rhodococcus qingshengii</name>
    <dbReference type="NCBI Taxonomy" id="334542"/>
    <lineage>
        <taxon>Bacteria</taxon>
        <taxon>Bacillati</taxon>
        <taxon>Actinomycetota</taxon>
        <taxon>Actinomycetes</taxon>
        <taxon>Mycobacteriales</taxon>
        <taxon>Nocardiaceae</taxon>
        <taxon>Rhodococcus</taxon>
        <taxon>Rhodococcus erythropolis group</taxon>
    </lineage>
</organism>
<dbReference type="CDD" id="cd05930">
    <property type="entry name" value="A_NRPS"/>
    <property type="match status" value="1"/>
</dbReference>
<comment type="caution">
    <text evidence="5">The sequence shown here is derived from an EMBL/GenBank/DDBJ whole genome shotgun (WGS) entry which is preliminary data.</text>
</comment>
<evidence type="ECO:0000259" key="4">
    <source>
        <dbReference type="PROSITE" id="PS50075"/>
    </source>
</evidence>
<dbReference type="Pfam" id="PF00501">
    <property type="entry name" value="AMP-binding"/>
    <property type="match status" value="1"/>
</dbReference>
<dbReference type="InterPro" id="IPR006162">
    <property type="entry name" value="Ppantetheine_attach_site"/>
</dbReference>
<dbReference type="AlphaFoldDB" id="A0AAW6LSZ3"/>
<dbReference type="GO" id="GO:0005737">
    <property type="term" value="C:cytoplasm"/>
    <property type="evidence" value="ECO:0007669"/>
    <property type="project" value="TreeGrafter"/>
</dbReference>
<dbReference type="NCBIfam" id="TIGR01733">
    <property type="entry name" value="AA-adenyl-dom"/>
    <property type="match status" value="1"/>
</dbReference>
<dbReference type="PROSITE" id="PS50075">
    <property type="entry name" value="CARRIER"/>
    <property type="match status" value="1"/>
</dbReference>
<dbReference type="GO" id="GO:0031177">
    <property type="term" value="F:phosphopantetheine binding"/>
    <property type="evidence" value="ECO:0007669"/>
    <property type="project" value="TreeGrafter"/>
</dbReference>
<dbReference type="InterPro" id="IPR020845">
    <property type="entry name" value="AMP-binding_CS"/>
</dbReference>
<dbReference type="Pfam" id="PF00550">
    <property type="entry name" value="PP-binding"/>
    <property type="match status" value="1"/>
</dbReference>
<dbReference type="PANTHER" id="PTHR45527:SF1">
    <property type="entry name" value="FATTY ACID SYNTHASE"/>
    <property type="match status" value="1"/>
</dbReference>
<dbReference type="InterPro" id="IPR045851">
    <property type="entry name" value="AMP-bd_C_sf"/>
</dbReference>
<feature type="domain" description="Carrier" evidence="4">
    <location>
        <begin position="910"/>
        <end position="994"/>
    </location>
</feature>
<dbReference type="SUPFAM" id="SSF47336">
    <property type="entry name" value="ACP-like"/>
    <property type="match status" value="1"/>
</dbReference>
<gene>
    <name evidence="5" type="ORF">PXH69_28780</name>
</gene>
<evidence type="ECO:0000313" key="5">
    <source>
        <dbReference type="EMBL" id="MDE8648973.1"/>
    </source>
</evidence>
<dbReference type="Gene3D" id="3.40.50.12780">
    <property type="entry name" value="N-terminal domain of ligase-like"/>
    <property type="match status" value="1"/>
</dbReference>
<dbReference type="Proteomes" id="UP001217325">
    <property type="component" value="Unassembled WGS sequence"/>
</dbReference>
<dbReference type="InterPro" id="IPR000873">
    <property type="entry name" value="AMP-dep_synth/lig_dom"/>
</dbReference>
<dbReference type="InterPro" id="IPR042099">
    <property type="entry name" value="ANL_N_sf"/>
</dbReference>
<evidence type="ECO:0000313" key="6">
    <source>
        <dbReference type="Proteomes" id="UP001217325"/>
    </source>
</evidence>
<evidence type="ECO:0000256" key="2">
    <source>
        <dbReference type="ARBA" id="ARBA00022553"/>
    </source>
</evidence>
<keyword evidence="1" id="KW-0596">Phosphopantetheine</keyword>
<sequence length="999" mass="105806">MTSTTPVFTRPISATERLYLATAPLAEPFAIQLVVEGAGDIDVDALRRAVELASHACPGARLVRQGESWVDSGLTPHLDIVEHGGVDFTALDANPILNRPLGVTADATTEVVLVTSDPTTVIFRAFHGVMDAKGLGTWAADVFRVLRGEEPLGAPDTTADHTLVDRIGAPGTPTRLLPTYRSPLGAGAPTRGGERFLWRHRSVDGTHPSAVARIAAVLADTTCRPVRLMVPVDLRRHDPAIRSTANLALPLFLDADPGQSAAEINARLLVGMVEKRELNEMDNGGLAKIPAPITRRILASVHAFGARTNRNLVSAIVSHAGKIDLAALSAAGFAATAVRALPVHTGLVPISFVVVESDTRTEITVSCRAGRGVAERLEALLDRIVAEFDPAAALPTPPARSINDPANRQDVNSLFQLQVRTRPDAVAVVAPDSEYTYAEIDWWADAVAAELLRRGIGRGSIVAVLADRSVEGMVAQVAILRAGAAFLPLDPKHPADRLADTVADSGAALLLTRPHLRDLVSTDIDVVVVDDIDQDTDEPVHVPVTADDIAFVTYTSGSTGRPKGVLVPHGGIVNYLESASNWYKLGPDTRFAHYHTPAADMACAAFFSPLLTGGAVTLIPDDISHLTLQTMLRDSGANTFLLTPSLLEVIVRLGIDVPTPRTVIIGGEQLHPALAARARTFFGPDARLLNSYGPTELSIVCTSHVIGSPDPAAPSIPIGHPAANTPVFLLDEHQQPVPAGEVGELYFGGPQVARGYLARPELTAQRFVHLPSGERTYRTGDLARLLPSGELDFVGRADHQVKIRGNRVEPGEVQSVLEHCPGVSRAAVLGRAREGGGNVLVAYVIADHCDDTTVRDFLSERLPAYMIPSTLHFVDELPLTANGKLDASRLPGASPAPATAQTPAAVDPDVDVDDDLTAITTIWADVLRLDVHTLSADSDFFALGGDSLASVEMLAKVSRTVVGAAAEPVFIAQLEGLLHHLTLGRVHAAATAARAGVNS</sequence>
<dbReference type="InterPro" id="IPR009081">
    <property type="entry name" value="PP-bd_ACP"/>
</dbReference>
<keyword evidence="2" id="KW-0597">Phosphoprotein</keyword>
<dbReference type="FunFam" id="3.40.50.980:FF:000001">
    <property type="entry name" value="Non-ribosomal peptide synthetase"/>
    <property type="match status" value="1"/>
</dbReference>
<feature type="compositionally biased region" description="Low complexity" evidence="3">
    <location>
        <begin position="891"/>
        <end position="906"/>
    </location>
</feature>
<dbReference type="InterPro" id="IPR010071">
    <property type="entry name" value="AA_adenyl_dom"/>
</dbReference>
<dbReference type="Pfam" id="PF13193">
    <property type="entry name" value="AMP-binding_C"/>
    <property type="match status" value="1"/>
</dbReference>
<dbReference type="PANTHER" id="PTHR45527">
    <property type="entry name" value="NONRIBOSOMAL PEPTIDE SYNTHETASE"/>
    <property type="match status" value="1"/>
</dbReference>
<dbReference type="SUPFAM" id="SSF56801">
    <property type="entry name" value="Acetyl-CoA synthetase-like"/>
    <property type="match status" value="1"/>
</dbReference>
<proteinExistence type="predicted"/>
<protein>
    <submittedName>
        <fullName evidence="5">Non-ribosomal peptide synthetase</fullName>
    </submittedName>
</protein>
<dbReference type="InterPro" id="IPR036736">
    <property type="entry name" value="ACP-like_sf"/>
</dbReference>
<name>A0AAW6LSZ3_RHOSG</name>
<evidence type="ECO:0000256" key="3">
    <source>
        <dbReference type="SAM" id="MobiDB-lite"/>
    </source>
</evidence>